<gene>
    <name evidence="2" type="ORF">P7K49_017217</name>
</gene>
<keyword evidence="1" id="KW-0732">Signal</keyword>
<dbReference type="Proteomes" id="UP001266305">
    <property type="component" value="Unassembled WGS sequence"/>
</dbReference>
<protein>
    <submittedName>
        <fullName evidence="2">Uncharacterized protein</fullName>
    </submittedName>
</protein>
<accession>A0ABQ9V1W7</accession>
<feature type="chain" id="PRO_5047127553" evidence="1">
    <location>
        <begin position="26"/>
        <end position="103"/>
    </location>
</feature>
<dbReference type="Gene3D" id="2.60.120.200">
    <property type="match status" value="1"/>
</dbReference>
<keyword evidence="3" id="KW-1185">Reference proteome</keyword>
<evidence type="ECO:0000313" key="2">
    <source>
        <dbReference type="EMBL" id="KAK2103361.1"/>
    </source>
</evidence>
<evidence type="ECO:0000313" key="3">
    <source>
        <dbReference type="Proteomes" id="UP001266305"/>
    </source>
</evidence>
<sequence>MLAVSGPGPLFCLLLLLLTSHSPEAGRTPLRRFEYKLSFKGPRLALPGAGIPFWSHHGETQKATKEWAVSHSTKLGPASGPGWQSLYNTHCSGPSQVWVSQLV</sequence>
<reference evidence="2 3" key="1">
    <citation type="submission" date="2023-05" db="EMBL/GenBank/DDBJ databases">
        <title>B98-5 Cell Line De Novo Hybrid Assembly: An Optical Mapping Approach.</title>
        <authorList>
            <person name="Kananen K."/>
            <person name="Auerbach J.A."/>
            <person name="Kautto E."/>
            <person name="Blachly J.S."/>
        </authorList>
    </citation>
    <scope>NUCLEOTIDE SEQUENCE [LARGE SCALE GENOMIC DNA]</scope>
    <source>
        <strain evidence="2">B95-8</strain>
        <tissue evidence="2">Cell line</tissue>
    </source>
</reference>
<name>A0ABQ9V1W7_SAGOE</name>
<evidence type="ECO:0000256" key="1">
    <source>
        <dbReference type="SAM" id="SignalP"/>
    </source>
</evidence>
<proteinExistence type="predicted"/>
<organism evidence="2 3">
    <name type="scientific">Saguinus oedipus</name>
    <name type="common">Cotton-top tamarin</name>
    <name type="synonym">Oedipomidas oedipus</name>
    <dbReference type="NCBI Taxonomy" id="9490"/>
    <lineage>
        <taxon>Eukaryota</taxon>
        <taxon>Metazoa</taxon>
        <taxon>Chordata</taxon>
        <taxon>Craniata</taxon>
        <taxon>Vertebrata</taxon>
        <taxon>Euteleostomi</taxon>
        <taxon>Mammalia</taxon>
        <taxon>Eutheria</taxon>
        <taxon>Euarchontoglires</taxon>
        <taxon>Primates</taxon>
        <taxon>Haplorrhini</taxon>
        <taxon>Platyrrhini</taxon>
        <taxon>Cebidae</taxon>
        <taxon>Callitrichinae</taxon>
        <taxon>Saguinus</taxon>
    </lineage>
</organism>
<comment type="caution">
    <text evidence="2">The sequence shown here is derived from an EMBL/GenBank/DDBJ whole genome shotgun (WGS) entry which is preliminary data.</text>
</comment>
<feature type="signal peptide" evidence="1">
    <location>
        <begin position="1"/>
        <end position="25"/>
    </location>
</feature>
<dbReference type="EMBL" id="JASSZA010000008">
    <property type="protein sequence ID" value="KAK2103361.1"/>
    <property type="molecule type" value="Genomic_DNA"/>
</dbReference>